<evidence type="ECO:0000313" key="6">
    <source>
        <dbReference type="EMBL" id="EUD68066.1"/>
    </source>
</evidence>
<sequence>MKRSFFNVCAKVSVHLSGNARAIDQTNRARIFANIRARWYSPSGDTKELRSSHFSCMRSSKEGNLIVHDLDFMKCILLNDERKWGKESTPGEDRTESPPQAKIITIILNNSICAHSAKIIANSDILICADGGANRLYNWCQSLATERGASDKKSSFKREDDKNTALYARHSNERTQHVHGRRTIADLFNMQVEKTEKALKCPTEIVPHIICGDFDSINAHVYSYYKNKSVIFEKCENQENTDLDKCIDVIRGHIRKNDKILILGATGNRFDHTCANISCLYKNASLNSLYLIGENNFLFLLQRGSHIIHVSPDVFCKGCGILPIGGKCIIKTEGLKYNLNNECLSFDTLISSSNEVVQRELKIFTDSPVVWSAQLKGVGRE</sequence>
<dbReference type="GO" id="GO:0006772">
    <property type="term" value="P:thiamine metabolic process"/>
    <property type="evidence" value="ECO:0007669"/>
    <property type="project" value="InterPro"/>
</dbReference>
<keyword evidence="1" id="KW-0808">Transferase</keyword>
<dbReference type="GeneID" id="20036952"/>
<protein>
    <recommendedName>
        <fullName evidence="5">Thiamin pyrophosphokinase thiamin-binding domain-containing protein</fullName>
    </recommendedName>
</protein>
<dbReference type="VEuPathDB" id="PlasmoDB:C922_01678"/>
<dbReference type="GO" id="GO:0016301">
    <property type="term" value="F:kinase activity"/>
    <property type="evidence" value="ECO:0007669"/>
    <property type="project" value="UniProtKB-KW"/>
</dbReference>
<dbReference type="PANTHER" id="PTHR13622:SF8">
    <property type="entry name" value="THIAMIN PYROPHOSPHOKINASE 1"/>
    <property type="match status" value="1"/>
</dbReference>
<dbReference type="RefSeq" id="XP_008815503.1">
    <property type="nucleotide sequence ID" value="XM_008817281.1"/>
</dbReference>
<keyword evidence="3" id="KW-0418">Kinase</keyword>
<keyword evidence="7" id="KW-1185">Reference proteome</keyword>
<dbReference type="Proteomes" id="UP000030640">
    <property type="component" value="Unassembled WGS sequence"/>
</dbReference>
<dbReference type="EMBL" id="KI965464">
    <property type="protein sequence ID" value="EUD68066.1"/>
    <property type="molecule type" value="Genomic_DNA"/>
</dbReference>
<dbReference type="InterPro" id="IPR036371">
    <property type="entry name" value="TPK_B1-bd_sf"/>
</dbReference>
<name>W7ARJ5_9APIC</name>
<reference evidence="6 7" key="1">
    <citation type="submission" date="2013-02" db="EMBL/GenBank/DDBJ databases">
        <title>The Genome Sequence of Plasmodium inui San Antonio 1.</title>
        <authorList>
            <consortium name="The Broad Institute Genome Sequencing Platform"/>
            <consortium name="The Broad Institute Genome Sequencing Center for Infectious Disease"/>
            <person name="Neafsey D."/>
            <person name="Cheeseman I."/>
            <person name="Volkman S."/>
            <person name="Adams J."/>
            <person name="Walker B."/>
            <person name="Young S.K."/>
            <person name="Zeng Q."/>
            <person name="Gargeya S."/>
            <person name="Fitzgerald M."/>
            <person name="Haas B."/>
            <person name="Abouelleil A."/>
            <person name="Alvarado L."/>
            <person name="Arachchi H.M."/>
            <person name="Berlin A.M."/>
            <person name="Chapman S.B."/>
            <person name="Dewar J."/>
            <person name="Goldberg J."/>
            <person name="Griggs A."/>
            <person name="Gujja S."/>
            <person name="Hansen M."/>
            <person name="Howarth C."/>
            <person name="Imamovic A."/>
            <person name="Larimer J."/>
            <person name="McCowan C."/>
            <person name="Murphy C."/>
            <person name="Neiman D."/>
            <person name="Pearson M."/>
            <person name="Priest M."/>
            <person name="Roberts A."/>
            <person name="Saif S."/>
            <person name="Shea T."/>
            <person name="Sisk P."/>
            <person name="Sykes S."/>
            <person name="Wortman J."/>
            <person name="Nusbaum C."/>
            <person name="Birren B."/>
        </authorList>
    </citation>
    <scope>NUCLEOTIDE SEQUENCE [LARGE SCALE GENOMIC DNA]</scope>
    <source>
        <strain evidence="6 7">San Antonio 1</strain>
    </source>
</reference>
<dbReference type="OrthoDB" id="25149at2759"/>
<dbReference type="AlphaFoldDB" id="W7ARJ5"/>
<evidence type="ECO:0000256" key="3">
    <source>
        <dbReference type="ARBA" id="ARBA00022777"/>
    </source>
</evidence>
<organism evidence="6 7">
    <name type="scientific">Plasmodium inui San Antonio 1</name>
    <dbReference type="NCBI Taxonomy" id="1237626"/>
    <lineage>
        <taxon>Eukaryota</taxon>
        <taxon>Sar</taxon>
        <taxon>Alveolata</taxon>
        <taxon>Apicomplexa</taxon>
        <taxon>Aconoidasida</taxon>
        <taxon>Haemosporida</taxon>
        <taxon>Plasmodiidae</taxon>
        <taxon>Plasmodium</taxon>
        <taxon>Plasmodium (Plasmodium)</taxon>
    </lineage>
</organism>
<dbReference type="GO" id="GO:0030975">
    <property type="term" value="F:thiamine binding"/>
    <property type="evidence" value="ECO:0007669"/>
    <property type="project" value="InterPro"/>
</dbReference>
<dbReference type="PANTHER" id="PTHR13622">
    <property type="entry name" value="THIAMIN PYROPHOSPHOKINASE"/>
    <property type="match status" value="1"/>
</dbReference>
<dbReference type="GO" id="GO:0009229">
    <property type="term" value="P:thiamine diphosphate biosynthetic process"/>
    <property type="evidence" value="ECO:0007669"/>
    <property type="project" value="InterPro"/>
</dbReference>
<dbReference type="SUPFAM" id="SSF63999">
    <property type="entry name" value="Thiamin pyrophosphokinase, catalytic domain"/>
    <property type="match status" value="1"/>
</dbReference>
<dbReference type="InterPro" id="IPR036759">
    <property type="entry name" value="TPK_catalytic_sf"/>
</dbReference>
<dbReference type="NCBIfam" id="TIGR01378">
    <property type="entry name" value="thi_PPkinase"/>
    <property type="match status" value="1"/>
</dbReference>
<dbReference type="InterPro" id="IPR006282">
    <property type="entry name" value="Thi_PPkinase"/>
</dbReference>
<gene>
    <name evidence="6" type="ORF">C922_01678</name>
</gene>
<dbReference type="InterPro" id="IPR007373">
    <property type="entry name" value="Thiamin_PyroPKinase_B1-bd"/>
</dbReference>
<evidence type="ECO:0000259" key="5">
    <source>
        <dbReference type="SMART" id="SM00983"/>
    </source>
</evidence>
<keyword evidence="2" id="KW-0547">Nucleotide-binding</keyword>
<evidence type="ECO:0000256" key="2">
    <source>
        <dbReference type="ARBA" id="ARBA00022741"/>
    </source>
</evidence>
<keyword evidence="4" id="KW-0067">ATP-binding</keyword>
<dbReference type="GO" id="GO:0005524">
    <property type="term" value="F:ATP binding"/>
    <property type="evidence" value="ECO:0007669"/>
    <property type="project" value="UniProtKB-KW"/>
</dbReference>
<dbReference type="Pfam" id="PF04265">
    <property type="entry name" value="TPK_B1_binding"/>
    <property type="match status" value="1"/>
</dbReference>
<evidence type="ECO:0000313" key="7">
    <source>
        <dbReference type="Proteomes" id="UP000030640"/>
    </source>
</evidence>
<dbReference type="SUPFAM" id="SSF63862">
    <property type="entry name" value="Thiamin pyrophosphokinase, substrate-binding domain"/>
    <property type="match status" value="1"/>
</dbReference>
<feature type="domain" description="Thiamin pyrophosphokinase thiamin-binding" evidence="5">
    <location>
        <begin position="304"/>
        <end position="369"/>
    </location>
</feature>
<evidence type="ECO:0000256" key="1">
    <source>
        <dbReference type="ARBA" id="ARBA00022679"/>
    </source>
</evidence>
<proteinExistence type="predicted"/>
<dbReference type="SMART" id="SM00983">
    <property type="entry name" value="TPK_B1_binding"/>
    <property type="match status" value="1"/>
</dbReference>
<dbReference type="CDD" id="cd07995">
    <property type="entry name" value="TPK"/>
    <property type="match status" value="1"/>
</dbReference>
<accession>W7ARJ5</accession>
<evidence type="ECO:0000256" key="4">
    <source>
        <dbReference type="ARBA" id="ARBA00022840"/>
    </source>
</evidence>
<dbReference type="InterPro" id="IPR007371">
    <property type="entry name" value="TPK_catalytic"/>
</dbReference>
<dbReference type="GO" id="GO:0004788">
    <property type="term" value="F:thiamine diphosphokinase activity"/>
    <property type="evidence" value="ECO:0007669"/>
    <property type="project" value="InterPro"/>
</dbReference>
<dbReference type="Pfam" id="PF04263">
    <property type="entry name" value="TPK_catalytic"/>
    <property type="match status" value="1"/>
</dbReference>
<dbReference type="Gene3D" id="3.40.50.10240">
    <property type="entry name" value="Thiamin pyrophosphokinase, catalytic domain"/>
    <property type="match status" value="1"/>
</dbReference>